<sequence>MYQENETQEAPLRGVVEKYIDEATVNSPSITEENRDNALICLLNLLKGEIDQESALIYVQSQLSTSEPAEKVISIIRTSPKPIECHVRGNSNSSISSIKNRKHHKNWTNYEDQRLLAGIYRYGIESWRRISEFVGNGRTRAQCAQRWCRVLNPAIKKAPWSEEELQNLRTLVEIHGDKNWKAISHEMKTRSDVQCRYKYFHVMKMKKVSEIKDVELKTDVNPCVICSSIENSRDHEYFTVELMSCLNSKEGDYYFDFFE</sequence>
<dbReference type="PANTHER" id="PTHR46621:SF1">
    <property type="entry name" value="SNRNA-ACTIVATING PROTEIN COMPLEX SUBUNIT 4"/>
    <property type="match status" value="1"/>
</dbReference>
<name>A0A1J4L338_9EUKA</name>
<dbReference type="AlphaFoldDB" id="A0A1J4L338"/>
<keyword evidence="4" id="KW-0539">Nucleus</keyword>
<feature type="domain" description="HTH myb-type" evidence="7">
    <location>
        <begin position="152"/>
        <end position="207"/>
    </location>
</feature>
<keyword evidence="2" id="KW-0238">DNA-binding</keyword>
<dbReference type="Pfam" id="PF13921">
    <property type="entry name" value="Myb_DNA-bind_6"/>
    <property type="match status" value="1"/>
</dbReference>
<organism evidence="8 9">
    <name type="scientific">Tritrichomonas foetus</name>
    <dbReference type="NCBI Taxonomy" id="1144522"/>
    <lineage>
        <taxon>Eukaryota</taxon>
        <taxon>Metamonada</taxon>
        <taxon>Parabasalia</taxon>
        <taxon>Tritrichomonadida</taxon>
        <taxon>Tritrichomonadidae</taxon>
        <taxon>Tritrichomonas</taxon>
    </lineage>
</organism>
<dbReference type="OrthoDB" id="2143914at2759"/>
<proteinExistence type="predicted"/>
<dbReference type="Proteomes" id="UP000179807">
    <property type="component" value="Unassembled WGS sequence"/>
</dbReference>
<evidence type="ECO:0000259" key="7">
    <source>
        <dbReference type="PROSITE" id="PS51294"/>
    </source>
</evidence>
<dbReference type="GO" id="GO:0042796">
    <property type="term" value="P:snRNA transcription by RNA polymerase III"/>
    <property type="evidence" value="ECO:0007669"/>
    <property type="project" value="TreeGrafter"/>
</dbReference>
<dbReference type="PROSITE" id="PS50090">
    <property type="entry name" value="MYB_LIKE"/>
    <property type="match status" value="2"/>
</dbReference>
<dbReference type="GO" id="GO:0019185">
    <property type="term" value="C:snRNA-activating protein complex"/>
    <property type="evidence" value="ECO:0007669"/>
    <property type="project" value="TreeGrafter"/>
</dbReference>
<dbReference type="SMART" id="SM00717">
    <property type="entry name" value="SANT"/>
    <property type="match status" value="2"/>
</dbReference>
<feature type="domain" description="Myb-like" evidence="5">
    <location>
        <begin position="152"/>
        <end position="203"/>
    </location>
</feature>
<evidence type="ECO:0000259" key="5">
    <source>
        <dbReference type="PROSITE" id="PS50090"/>
    </source>
</evidence>
<dbReference type="InterPro" id="IPR051575">
    <property type="entry name" value="Myb-like_DNA-bd"/>
</dbReference>
<feature type="domain" description="HTH myb-type" evidence="7">
    <location>
        <begin position="99"/>
        <end position="151"/>
    </location>
</feature>
<dbReference type="RefSeq" id="XP_068369502.1">
    <property type="nucleotide sequence ID" value="XM_068497101.1"/>
</dbReference>
<dbReference type="GO" id="GO:0042795">
    <property type="term" value="P:snRNA transcription by RNA polymerase II"/>
    <property type="evidence" value="ECO:0007669"/>
    <property type="project" value="TreeGrafter"/>
</dbReference>
<feature type="domain" description="SANT" evidence="6">
    <location>
        <begin position="155"/>
        <end position="207"/>
    </location>
</feature>
<keyword evidence="9" id="KW-1185">Reference proteome</keyword>
<dbReference type="InterPro" id="IPR017930">
    <property type="entry name" value="Myb_dom"/>
</dbReference>
<evidence type="ECO:0000256" key="3">
    <source>
        <dbReference type="ARBA" id="ARBA00023163"/>
    </source>
</evidence>
<comment type="caution">
    <text evidence="8">The sequence shown here is derived from an EMBL/GenBank/DDBJ whole genome shotgun (WGS) entry which is preliminary data.</text>
</comment>
<keyword evidence="3" id="KW-0804">Transcription</keyword>
<evidence type="ECO:0000256" key="4">
    <source>
        <dbReference type="ARBA" id="ARBA00023242"/>
    </source>
</evidence>
<gene>
    <name evidence="8" type="ORF">TRFO_13203</name>
</gene>
<dbReference type="CDD" id="cd00167">
    <property type="entry name" value="SANT"/>
    <property type="match status" value="2"/>
</dbReference>
<feature type="domain" description="Myb-like" evidence="5">
    <location>
        <begin position="99"/>
        <end position="151"/>
    </location>
</feature>
<dbReference type="InterPro" id="IPR009057">
    <property type="entry name" value="Homeodomain-like_sf"/>
</dbReference>
<dbReference type="GO" id="GO:0001006">
    <property type="term" value="F:RNA polymerase III type 3 promoter sequence-specific DNA binding"/>
    <property type="evidence" value="ECO:0007669"/>
    <property type="project" value="TreeGrafter"/>
</dbReference>
<dbReference type="SUPFAM" id="SSF46689">
    <property type="entry name" value="Homeodomain-like"/>
    <property type="match status" value="2"/>
</dbReference>
<evidence type="ECO:0000313" key="8">
    <source>
        <dbReference type="EMBL" id="OHT16366.1"/>
    </source>
</evidence>
<keyword evidence="1" id="KW-0805">Transcription regulation</keyword>
<accession>A0A1J4L338</accession>
<dbReference type="GO" id="GO:0000978">
    <property type="term" value="F:RNA polymerase II cis-regulatory region sequence-specific DNA binding"/>
    <property type="evidence" value="ECO:0007669"/>
    <property type="project" value="TreeGrafter"/>
</dbReference>
<dbReference type="Gene3D" id="1.10.10.60">
    <property type="entry name" value="Homeodomain-like"/>
    <property type="match status" value="2"/>
</dbReference>
<reference evidence="8" key="1">
    <citation type="submission" date="2016-10" db="EMBL/GenBank/DDBJ databases">
        <authorList>
            <person name="Benchimol M."/>
            <person name="Almeida L.G."/>
            <person name="Vasconcelos A.T."/>
            <person name="Perreira-Neves A."/>
            <person name="Rosa I.A."/>
            <person name="Tasca T."/>
            <person name="Bogo M.R."/>
            <person name="de Souza W."/>
        </authorList>
    </citation>
    <scope>NUCLEOTIDE SEQUENCE [LARGE SCALE GENOMIC DNA]</scope>
    <source>
        <strain evidence="8">K</strain>
    </source>
</reference>
<evidence type="ECO:0000259" key="6">
    <source>
        <dbReference type="PROSITE" id="PS51293"/>
    </source>
</evidence>
<dbReference type="VEuPathDB" id="TrichDB:TRFO_13203"/>
<evidence type="ECO:0000256" key="1">
    <source>
        <dbReference type="ARBA" id="ARBA00023015"/>
    </source>
</evidence>
<dbReference type="EMBL" id="MLAK01000112">
    <property type="protein sequence ID" value="OHT16366.1"/>
    <property type="molecule type" value="Genomic_DNA"/>
</dbReference>
<evidence type="ECO:0000313" key="9">
    <source>
        <dbReference type="Proteomes" id="UP000179807"/>
    </source>
</evidence>
<dbReference type="PROSITE" id="PS51294">
    <property type="entry name" value="HTH_MYB"/>
    <property type="match status" value="2"/>
</dbReference>
<dbReference type="InterPro" id="IPR017884">
    <property type="entry name" value="SANT_dom"/>
</dbReference>
<dbReference type="GeneID" id="94831805"/>
<protein>
    <submittedName>
        <fullName evidence="8">Myb-like DNA-binding domain containing protein</fullName>
    </submittedName>
</protein>
<dbReference type="InterPro" id="IPR001005">
    <property type="entry name" value="SANT/Myb"/>
</dbReference>
<dbReference type="PROSITE" id="PS51293">
    <property type="entry name" value="SANT"/>
    <property type="match status" value="1"/>
</dbReference>
<dbReference type="PANTHER" id="PTHR46621">
    <property type="entry name" value="SNRNA-ACTIVATING PROTEIN COMPLEX SUBUNIT 4"/>
    <property type="match status" value="1"/>
</dbReference>
<evidence type="ECO:0000256" key="2">
    <source>
        <dbReference type="ARBA" id="ARBA00023125"/>
    </source>
</evidence>